<keyword evidence="3" id="KW-1185">Reference proteome</keyword>
<reference evidence="2 3" key="1">
    <citation type="submission" date="2020-01" db="EMBL/GenBank/DDBJ databases">
        <title>Genomes of bacteria type strains.</title>
        <authorList>
            <person name="Chen J."/>
            <person name="Zhu S."/>
            <person name="Yang J."/>
        </authorList>
    </citation>
    <scope>NUCLEOTIDE SEQUENCE [LARGE SCALE GENOMIC DNA]</scope>
    <source>
        <strain evidence="2 3">DSM 16655</strain>
    </source>
</reference>
<name>A0ABT1CS31_9HYPH</name>
<comment type="caution">
    <text evidence="2">The sequence shown here is derived from an EMBL/GenBank/DDBJ whole genome shotgun (WGS) entry which is preliminary data.</text>
</comment>
<accession>A0ABT1CS31</accession>
<dbReference type="RefSeq" id="WP_252916011.1">
    <property type="nucleotide sequence ID" value="NZ_JAAAML010000002.1"/>
</dbReference>
<protein>
    <recommendedName>
        <fullName evidence="4">UrcA family protein</fullName>
    </recommendedName>
</protein>
<feature type="chain" id="PRO_5047372399" description="UrcA family protein" evidence="1">
    <location>
        <begin position="21"/>
        <end position="101"/>
    </location>
</feature>
<proteinExistence type="predicted"/>
<feature type="signal peptide" evidence="1">
    <location>
        <begin position="1"/>
        <end position="20"/>
    </location>
</feature>
<evidence type="ECO:0008006" key="4">
    <source>
        <dbReference type="Google" id="ProtNLM"/>
    </source>
</evidence>
<dbReference type="EMBL" id="JAAAML010000002">
    <property type="protein sequence ID" value="MCO6409007.1"/>
    <property type="molecule type" value="Genomic_DNA"/>
</dbReference>
<dbReference type="Proteomes" id="UP001320715">
    <property type="component" value="Unassembled WGS sequence"/>
</dbReference>
<evidence type="ECO:0000313" key="3">
    <source>
        <dbReference type="Proteomes" id="UP001320715"/>
    </source>
</evidence>
<evidence type="ECO:0000313" key="2">
    <source>
        <dbReference type="EMBL" id="MCO6409007.1"/>
    </source>
</evidence>
<organism evidence="2 3">
    <name type="scientific">Hoeflea alexandrii</name>
    <dbReference type="NCBI Taxonomy" id="288436"/>
    <lineage>
        <taxon>Bacteria</taxon>
        <taxon>Pseudomonadati</taxon>
        <taxon>Pseudomonadota</taxon>
        <taxon>Alphaproteobacteria</taxon>
        <taxon>Hyphomicrobiales</taxon>
        <taxon>Rhizobiaceae</taxon>
        <taxon>Hoeflea</taxon>
    </lineage>
</organism>
<gene>
    <name evidence="2" type="ORF">GTW23_12535</name>
</gene>
<keyword evidence="1" id="KW-0732">Signal</keyword>
<sequence length="101" mass="10794">MKKLIAATALTAIFATGAFAEGVQQYNRSAMETMAGGDTAVVDIMMDAEGNDREDADFQARWDGATPEQQAALKDTCARGIEEKVEFSEVGAARCKIVTTN</sequence>
<evidence type="ECO:0000256" key="1">
    <source>
        <dbReference type="SAM" id="SignalP"/>
    </source>
</evidence>